<feature type="region of interest" description="Disordered" evidence="1">
    <location>
        <begin position="266"/>
        <end position="315"/>
    </location>
</feature>
<dbReference type="AlphaFoldDB" id="A0A5C3E6I3"/>
<dbReference type="OrthoDB" id="2547118at2759"/>
<evidence type="ECO:0000313" key="3">
    <source>
        <dbReference type="Proteomes" id="UP000324022"/>
    </source>
</evidence>
<feature type="region of interest" description="Disordered" evidence="1">
    <location>
        <begin position="67"/>
        <end position="142"/>
    </location>
</feature>
<feature type="region of interest" description="Disordered" evidence="1">
    <location>
        <begin position="172"/>
        <end position="211"/>
    </location>
</feature>
<evidence type="ECO:0000256" key="1">
    <source>
        <dbReference type="SAM" id="MobiDB-lite"/>
    </source>
</evidence>
<name>A0A5C3E6I3_9BASI</name>
<keyword evidence="3" id="KW-1185">Reference proteome</keyword>
<accession>A0A5C3E6I3</accession>
<sequence length="345" mass="38459">MFATTDDLKLCSRASAQPHLATHYPSPTITTVSPASKPKAKPLLAASPDSADEIQVIEEEQMAIPIRTALGRRQSDRHSDLDIGSIHSRKRRSSPLFERRKRDDLDLLTDFGDSSDDEYSASTARDQNSRGRERRTKPLLHPRQISLPHRPQRYKDTVADVTAYSPKLGYHPDRCLTPNGRRSHYELDGTPKHNLARHHRRDPRPASTGLEHEAIVFDNFEDISSVSSASEQEQESKDPFDPHLHFVRPAMSICANPGAFVTLEPLITPGGSSSERSGEGADAEELSAQRKRHRLGHHRAVSELFSTPTSDAKPTDIRVTRRRATVGAEAAYRLSSFTRRADLSA</sequence>
<dbReference type="EMBL" id="OOIN01000010">
    <property type="protein sequence ID" value="SPO25111.1"/>
    <property type="molecule type" value="Genomic_DNA"/>
</dbReference>
<protein>
    <submittedName>
        <fullName evidence="2">Uncharacterized protein</fullName>
    </submittedName>
</protein>
<feature type="region of interest" description="Disordered" evidence="1">
    <location>
        <begin position="20"/>
        <end position="47"/>
    </location>
</feature>
<organism evidence="2 3">
    <name type="scientific">Ustilago trichophora</name>
    <dbReference type="NCBI Taxonomy" id="86804"/>
    <lineage>
        <taxon>Eukaryota</taxon>
        <taxon>Fungi</taxon>
        <taxon>Dikarya</taxon>
        <taxon>Basidiomycota</taxon>
        <taxon>Ustilaginomycotina</taxon>
        <taxon>Ustilaginomycetes</taxon>
        <taxon>Ustilaginales</taxon>
        <taxon>Ustilaginaceae</taxon>
        <taxon>Ustilago</taxon>
    </lineage>
</organism>
<feature type="compositionally biased region" description="Basic residues" evidence="1">
    <location>
        <begin position="289"/>
        <end position="299"/>
    </location>
</feature>
<reference evidence="2 3" key="1">
    <citation type="submission" date="2018-03" db="EMBL/GenBank/DDBJ databases">
        <authorList>
            <person name="Guldener U."/>
        </authorList>
    </citation>
    <scope>NUCLEOTIDE SEQUENCE [LARGE SCALE GENOMIC DNA]</scope>
    <source>
        <strain evidence="2 3">NBRC100155</strain>
    </source>
</reference>
<feature type="compositionally biased region" description="Low complexity" evidence="1">
    <location>
        <begin position="33"/>
        <end position="47"/>
    </location>
</feature>
<gene>
    <name evidence="2" type="ORF">UTRI_02788_B</name>
</gene>
<dbReference type="Proteomes" id="UP000324022">
    <property type="component" value="Unassembled WGS sequence"/>
</dbReference>
<evidence type="ECO:0000313" key="2">
    <source>
        <dbReference type="EMBL" id="SPO25111.1"/>
    </source>
</evidence>
<proteinExistence type="predicted"/>